<evidence type="ECO:0000256" key="4">
    <source>
        <dbReference type="ARBA" id="ARBA00022475"/>
    </source>
</evidence>
<keyword evidence="6 10" id="KW-1133">Transmembrane helix</keyword>
<name>A0A1G6LIV9_9BACT</name>
<evidence type="ECO:0000256" key="8">
    <source>
        <dbReference type="ARBA" id="ARBA00023136"/>
    </source>
</evidence>
<feature type="transmembrane region" description="Helical" evidence="10">
    <location>
        <begin position="382"/>
        <end position="406"/>
    </location>
</feature>
<feature type="transmembrane region" description="Helical" evidence="10">
    <location>
        <begin position="412"/>
        <end position="431"/>
    </location>
</feature>
<feature type="transmembrane region" description="Helical" evidence="10">
    <location>
        <begin position="12"/>
        <end position="30"/>
    </location>
</feature>
<sequence length="455" mass="48870">MKDLTTGNEGKLILGFAAPMLIGNIFQQAYNIVDAIIVGKFLGKEALAAVGASFPIIYAVIALVIGIGSGASIVISQYFGAKDYASVKKASDTINIFLMVTGIIVGLVGFFFSRNLLQLIQLPPELIPQAQTYLSIYLGGMVVFFGFNGAASILRGLGDSKTPLYFLAIATIFNIVFDLLFVVVFKWGIAGAAIATLFAQGGAFATAIFYLNKNHNLLNYSFTRMHFSGYIFKQILRIGLPSGIQQSFIAAGIVALNTIVNTFGTNVIAAYSAAGRIDSLAALPAMNFSAALSGFVGQNMGAGKLDRIKKGLTSTLLMSSVVCVILTALIIVFSTQLMQLFTTDEAVIAIGREYLIIVSTFYILFSTMFVFHGVLRGAGASIAPMIISIFALWLFRIPAAMFLSNIFGEKGIWWAIPIGWGIGLVGSIIYYRTGRWKKKGVIGTKDSTIQSDNTL</sequence>
<dbReference type="CDD" id="cd13138">
    <property type="entry name" value="MATE_yoeA_like"/>
    <property type="match status" value="1"/>
</dbReference>
<evidence type="ECO:0000256" key="2">
    <source>
        <dbReference type="ARBA" id="ARBA00022448"/>
    </source>
</evidence>
<dbReference type="InterPro" id="IPR002528">
    <property type="entry name" value="MATE_fam"/>
</dbReference>
<evidence type="ECO:0000256" key="9">
    <source>
        <dbReference type="ARBA" id="ARBA00031636"/>
    </source>
</evidence>
<dbReference type="OrthoDB" id="9776324at2"/>
<keyword evidence="2" id="KW-0813">Transport</keyword>
<evidence type="ECO:0000256" key="10">
    <source>
        <dbReference type="SAM" id="Phobius"/>
    </source>
</evidence>
<feature type="transmembrane region" description="Helical" evidence="10">
    <location>
        <begin position="50"/>
        <end position="75"/>
    </location>
</feature>
<evidence type="ECO:0000313" key="11">
    <source>
        <dbReference type="EMBL" id="SDC43218.1"/>
    </source>
</evidence>
<keyword evidence="8 10" id="KW-0472">Membrane</keyword>
<feature type="transmembrane region" description="Helical" evidence="10">
    <location>
        <begin position="314"/>
        <end position="334"/>
    </location>
</feature>
<evidence type="ECO:0000256" key="3">
    <source>
        <dbReference type="ARBA" id="ARBA00022449"/>
    </source>
</evidence>
<evidence type="ECO:0000256" key="6">
    <source>
        <dbReference type="ARBA" id="ARBA00022989"/>
    </source>
</evidence>
<dbReference type="NCBIfam" id="TIGR00797">
    <property type="entry name" value="matE"/>
    <property type="match status" value="1"/>
</dbReference>
<dbReference type="InterPro" id="IPR048279">
    <property type="entry name" value="MdtK-like"/>
</dbReference>
<evidence type="ECO:0000256" key="5">
    <source>
        <dbReference type="ARBA" id="ARBA00022692"/>
    </source>
</evidence>
<dbReference type="GO" id="GO:0005886">
    <property type="term" value="C:plasma membrane"/>
    <property type="evidence" value="ECO:0007669"/>
    <property type="project" value="UniProtKB-SubCell"/>
</dbReference>
<keyword evidence="3" id="KW-0050">Antiport</keyword>
<feature type="transmembrane region" description="Helical" evidence="10">
    <location>
        <begin position="96"/>
        <end position="113"/>
    </location>
</feature>
<feature type="transmembrane region" description="Helical" evidence="10">
    <location>
        <begin position="189"/>
        <end position="211"/>
    </location>
</feature>
<dbReference type="InterPro" id="IPR050222">
    <property type="entry name" value="MATE_MdtK"/>
</dbReference>
<accession>A0A1G6LIV9</accession>
<dbReference type="GO" id="GO:0042910">
    <property type="term" value="F:xenobiotic transmembrane transporter activity"/>
    <property type="evidence" value="ECO:0007669"/>
    <property type="project" value="InterPro"/>
</dbReference>
<dbReference type="PANTHER" id="PTHR43298:SF2">
    <property type="entry name" value="FMN_FAD EXPORTER YEEO-RELATED"/>
    <property type="match status" value="1"/>
</dbReference>
<dbReference type="PANTHER" id="PTHR43298">
    <property type="entry name" value="MULTIDRUG RESISTANCE PROTEIN NORM-RELATED"/>
    <property type="match status" value="1"/>
</dbReference>
<feature type="transmembrane region" description="Helical" evidence="10">
    <location>
        <begin position="133"/>
        <end position="157"/>
    </location>
</feature>
<comment type="subcellular location">
    <subcellularLocation>
        <location evidence="1">Cell membrane</location>
        <topology evidence="1">Multi-pass membrane protein</topology>
    </subcellularLocation>
</comment>
<dbReference type="GO" id="GO:0006811">
    <property type="term" value="P:monoatomic ion transport"/>
    <property type="evidence" value="ECO:0007669"/>
    <property type="project" value="UniProtKB-KW"/>
</dbReference>
<proteinExistence type="predicted"/>
<evidence type="ECO:0000256" key="7">
    <source>
        <dbReference type="ARBA" id="ARBA00023065"/>
    </source>
</evidence>
<keyword evidence="7" id="KW-0406">Ion transport</keyword>
<dbReference type="EMBL" id="FMYP01000031">
    <property type="protein sequence ID" value="SDC43218.1"/>
    <property type="molecule type" value="Genomic_DNA"/>
</dbReference>
<feature type="transmembrane region" description="Helical" evidence="10">
    <location>
        <begin position="164"/>
        <end position="183"/>
    </location>
</feature>
<keyword evidence="4" id="KW-1003">Cell membrane</keyword>
<protein>
    <recommendedName>
        <fullName evidence="9">Multidrug-efflux transporter</fullName>
    </recommendedName>
</protein>
<keyword evidence="12" id="KW-1185">Reference proteome</keyword>
<dbReference type="AlphaFoldDB" id="A0A1G6LIV9"/>
<dbReference type="PIRSF" id="PIRSF006603">
    <property type="entry name" value="DinF"/>
    <property type="match status" value="1"/>
</dbReference>
<evidence type="ECO:0000313" key="12">
    <source>
        <dbReference type="Proteomes" id="UP000199452"/>
    </source>
</evidence>
<feature type="transmembrane region" description="Helical" evidence="10">
    <location>
        <begin position="354"/>
        <end position="375"/>
    </location>
</feature>
<gene>
    <name evidence="11" type="ORF">SAMN05216323_103123</name>
</gene>
<dbReference type="STRING" id="1640674.SAMN05216323_103123"/>
<keyword evidence="5 10" id="KW-0812">Transmembrane</keyword>
<dbReference type="RefSeq" id="WP_092438292.1">
    <property type="nucleotide sequence ID" value="NZ_FMYP01000031.1"/>
</dbReference>
<dbReference type="Pfam" id="PF01554">
    <property type="entry name" value="MatE"/>
    <property type="match status" value="2"/>
</dbReference>
<dbReference type="GO" id="GO:0015297">
    <property type="term" value="F:antiporter activity"/>
    <property type="evidence" value="ECO:0007669"/>
    <property type="project" value="UniProtKB-KW"/>
</dbReference>
<reference evidence="11 12" key="1">
    <citation type="submission" date="2016-09" db="EMBL/GenBank/DDBJ databases">
        <authorList>
            <person name="Capua I."/>
            <person name="De Benedictis P."/>
            <person name="Joannis T."/>
            <person name="Lombin L.H."/>
            <person name="Cattoli G."/>
        </authorList>
    </citation>
    <scope>NUCLEOTIDE SEQUENCE [LARGE SCALE GENOMIC DNA]</scope>
    <source>
        <strain evidence="11 12">A7P-90m</strain>
    </source>
</reference>
<dbReference type="Proteomes" id="UP000199452">
    <property type="component" value="Unassembled WGS sequence"/>
</dbReference>
<organism evidence="11 12">
    <name type="scientific">Williamwhitmania taraxaci</name>
    <dbReference type="NCBI Taxonomy" id="1640674"/>
    <lineage>
        <taxon>Bacteria</taxon>
        <taxon>Pseudomonadati</taxon>
        <taxon>Bacteroidota</taxon>
        <taxon>Bacteroidia</taxon>
        <taxon>Bacteroidales</taxon>
        <taxon>Williamwhitmaniaceae</taxon>
        <taxon>Williamwhitmania</taxon>
    </lineage>
</organism>
<evidence type="ECO:0000256" key="1">
    <source>
        <dbReference type="ARBA" id="ARBA00004651"/>
    </source>
</evidence>